<proteinExistence type="predicted"/>
<sequence>MDAPEPEIVDWPSLLFALLVDSLVAWAPAVLAFVFLPALQIPVALGLLLASLFGNWALASRGTTLGARLAGFALRTRSGGEPGAKYGLVLTLLALLSVPSILLLLIAVNYYPAGGDASGPLGDPASYPLLGERTGRRRFLEAADAYWERWSY</sequence>
<evidence type="ECO:0000313" key="1">
    <source>
        <dbReference type="EMBL" id="SDJ02363.1"/>
    </source>
</evidence>
<evidence type="ECO:0000313" key="2">
    <source>
        <dbReference type="Proteomes" id="UP000182130"/>
    </source>
</evidence>
<name>A0A1G8QCR9_9MICC</name>
<dbReference type="AlphaFoldDB" id="A0A1G8QCR9"/>
<protein>
    <recommendedName>
        <fullName evidence="3">RDD family protein</fullName>
    </recommendedName>
</protein>
<reference evidence="2" key="1">
    <citation type="submission" date="2016-10" db="EMBL/GenBank/DDBJ databases">
        <authorList>
            <person name="Varghese N."/>
            <person name="Submissions S."/>
        </authorList>
    </citation>
    <scope>NUCLEOTIDE SEQUENCE [LARGE SCALE GENOMIC DNA]</scope>
    <source>
        <strain evidence="2">CGMCC 1.10783</strain>
    </source>
</reference>
<keyword evidence="2" id="KW-1185">Reference proteome</keyword>
<dbReference type="OrthoDB" id="4947451at2"/>
<evidence type="ECO:0008006" key="3">
    <source>
        <dbReference type="Google" id="ProtNLM"/>
    </source>
</evidence>
<organism evidence="1 2">
    <name type="scientific">Arthrobacter cupressi</name>
    <dbReference type="NCBI Taxonomy" id="1045773"/>
    <lineage>
        <taxon>Bacteria</taxon>
        <taxon>Bacillati</taxon>
        <taxon>Actinomycetota</taxon>
        <taxon>Actinomycetes</taxon>
        <taxon>Micrococcales</taxon>
        <taxon>Micrococcaceae</taxon>
        <taxon>Arthrobacter</taxon>
    </lineage>
</organism>
<dbReference type="EMBL" id="FNEI01000006">
    <property type="protein sequence ID" value="SDJ02363.1"/>
    <property type="molecule type" value="Genomic_DNA"/>
</dbReference>
<gene>
    <name evidence="1" type="ORF">SAMN05216555_106134</name>
</gene>
<dbReference type="Proteomes" id="UP000182130">
    <property type="component" value="Unassembled WGS sequence"/>
</dbReference>
<dbReference type="RefSeq" id="WP_139163347.1">
    <property type="nucleotide sequence ID" value="NZ_FNEI01000006.1"/>
</dbReference>
<accession>A0A1G8QCR9</accession>